<sequence length="154" mass="18084">MKKFLRNITLYFTLLIMLFAVGCGIESNQTDVNTQSSATQKGEERVLYEDEYYYEKEDVAEYIHQYGKLPSNYITKREAKDMNWSVKDNQGLVIGGDKFGNREGKLPEVPGRKYYEADLIEGYSQNRGPVRIIYSDDGFIYYTKDHYETFKRVY</sequence>
<protein>
    <recommendedName>
        <fullName evidence="3 7">Ribonuclease</fullName>
        <ecNumber evidence="7">3.1.27.-</ecNumber>
    </recommendedName>
</protein>
<evidence type="ECO:0000256" key="3">
    <source>
        <dbReference type="ARBA" id="ARBA00022214"/>
    </source>
</evidence>
<keyword evidence="4 7" id="KW-0964">Secreted</keyword>
<dbReference type="EC" id="3.1.27.-" evidence="7"/>
<keyword evidence="6 7" id="KW-0378">Hydrolase</keyword>
<evidence type="ECO:0000313" key="9">
    <source>
        <dbReference type="EMBL" id="SMB87763.1"/>
    </source>
</evidence>
<evidence type="ECO:0000256" key="5">
    <source>
        <dbReference type="ARBA" id="ARBA00022722"/>
    </source>
</evidence>
<proteinExistence type="inferred from homology"/>
<dbReference type="SUPFAM" id="SSF53933">
    <property type="entry name" value="Microbial ribonucleases"/>
    <property type="match status" value="1"/>
</dbReference>
<reference evidence="10" key="1">
    <citation type="submission" date="2017-04" db="EMBL/GenBank/DDBJ databases">
        <authorList>
            <person name="Varghese N."/>
            <person name="Submissions S."/>
        </authorList>
    </citation>
    <scope>NUCLEOTIDE SEQUENCE [LARGE SCALE GENOMIC DNA]</scope>
    <source>
        <strain evidence="10">DSM 20463</strain>
    </source>
</reference>
<evidence type="ECO:0000313" key="10">
    <source>
        <dbReference type="Proteomes" id="UP000192368"/>
    </source>
</evidence>
<evidence type="ECO:0000256" key="4">
    <source>
        <dbReference type="ARBA" id="ARBA00022525"/>
    </source>
</evidence>
<evidence type="ECO:0000256" key="1">
    <source>
        <dbReference type="ARBA" id="ARBA00004613"/>
    </source>
</evidence>
<feature type="active site" description="Proton donor" evidence="8">
    <location>
        <position position="146"/>
    </location>
</feature>
<dbReference type="GO" id="GO:0004521">
    <property type="term" value="F:RNA endonuclease activity"/>
    <property type="evidence" value="ECO:0007669"/>
    <property type="project" value="UniProtKB-UniRule"/>
</dbReference>
<dbReference type="InterPro" id="IPR000026">
    <property type="entry name" value="N1-like"/>
</dbReference>
<keyword evidence="7" id="KW-0255">Endonuclease</keyword>
<dbReference type="RefSeq" id="WP_200805963.1">
    <property type="nucleotide sequence ID" value="NZ_FWWR01000009.1"/>
</dbReference>
<evidence type="ECO:0000256" key="6">
    <source>
        <dbReference type="ARBA" id="ARBA00022801"/>
    </source>
</evidence>
<dbReference type="PRINTS" id="PR00117">
    <property type="entry name" value="BARNASE"/>
</dbReference>
<dbReference type="GO" id="GO:0005576">
    <property type="term" value="C:extracellular region"/>
    <property type="evidence" value="ECO:0007669"/>
    <property type="project" value="UniProtKB-SubCell"/>
</dbReference>
<dbReference type="Proteomes" id="UP000192368">
    <property type="component" value="Unassembled WGS sequence"/>
</dbReference>
<dbReference type="PIRSF" id="PIRSF001013">
    <property type="entry name" value="Barnase"/>
    <property type="match status" value="1"/>
</dbReference>
<dbReference type="Gene3D" id="3.10.450.30">
    <property type="entry name" value="Microbial ribonucleases"/>
    <property type="match status" value="1"/>
</dbReference>
<gene>
    <name evidence="9" type="ORF">SAMN00017477_1237</name>
</gene>
<evidence type="ECO:0000256" key="7">
    <source>
        <dbReference type="PIRNR" id="PIRNR001013"/>
    </source>
</evidence>
<keyword evidence="10" id="KW-1185">Reference proteome</keyword>
<organism evidence="9 10">
    <name type="scientific">Peptoniphilus asaccharolyticus DSM 20463</name>
    <dbReference type="NCBI Taxonomy" id="573058"/>
    <lineage>
        <taxon>Bacteria</taxon>
        <taxon>Bacillati</taxon>
        <taxon>Bacillota</taxon>
        <taxon>Tissierellia</taxon>
        <taxon>Tissierellales</taxon>
        <taxon>Peptoniphilaceae</taxon>
        <taxon>Peptoniphilus</taxon>
    </lineage>
</organism>
<name>A0A1W1V399_PEPAS</name>
<dbReference type="InterPro" id="IPR001887">
    <property type="entry name" value="Barnase"/>
</dbReference>
<dbReference type="AlphaFoldDB" id="A0A1W1V399"/>
<dbReference type="GO" id="GO:0003723">
    <property type="term" value="F:RNA binding"/>
    <property type="evidence" value="ECO:0007669"/>
    <property type="project" value="UniProtKB-UniRule"/>
</dbReference>
<accession>A0A1W1V399</accession>
<dbReference type="InterPro" id="IPR016191">
    <property type="entry name" value="Ribonuclease/ribotoxin"/>
</dbReference>
<dbReference type="PROSITE" id="PS51257">
    <property type="entry name" value="PROKAR_LIPOPROTEIN"/>
    <property type="match status" value="1"/>
</dbReference>
<dbReference type="EMBL" id="FWWR01000009">
    <property type="protein sequence ID" value="SMB87763.1"/>
    <property type="molecule type" value="Genomic_DNA"/>
</dbReference>
<evidence type="ECO:0000256" key="2">
    <source>
        <dbReference type="ARBA" id="ARBA00009006"/>
    </source>
</evidence>
<evidence type="ECO:0000256" key="8">
    <source>
        <dbReference type="PIRSR" id="PIRSR001013-1"/>
    </source>
</evidence>
<comment type="subcellular location">
    <subcellularLocation>
        <location evidence="1 7">Secreted</location>
    </subcellularLocation>
</comment>
<dbReference type="Pfam" id="PF00545">
    <property type="entry name" value="Ribonuclease"/>
    <property type="match status" value="1"/>
</dbReference>
<feature type="active site" description="Proton acceptor" evidence="8">
    <location>
        <position position="116"/>
    </location>
</feature>
<dbReference type="STRING" id="573058.SAMN00017477_1237"/>
<comment type="similarity">
    <text evidence="2 7">Belongs to the ribonuclease N1/T1 family.</text>
</comment>
<keyword evidence="5 7" id="KW-0540">Nuclease</keyword>
<dbReference type="GO" id="GO:0016787">
    <property type="term" value="F:hydrolase activity"/>
    <property type="evidence" value="ECO:0007669"/>
    <property type="project" value="UniProtKB-KW"/>
</dbReference>